<reference evidence="4 5" key="1">
    <citation type="submission" date="2024-06" db="EMBL/GenBank/DDBJ databases">
        <title>Complete genome of Phlyctema vagabunda strain 19-DSS-EL-015.</title>
        <authorList>
            <person name="Fiorenzani C."/>
        </authorList>
    </citation>
    <scope>NUCLEOTIDE SEQUENCE [LARGE SCALE GENOMIC DNA]</scope>
    <source>
        <strain evidence="4 5">19-DSS-EL-015</strain>
    </source>
</reference>
<comment type="similarity">
    <text evidence="1">Belongs to the avfA family.</text>
</comment>
<dbReference type="EMBL" id="JBFCZG010000001">
    <property type="protein sequence ID" value="KAL3426707.1"/>
    <property type="molecule type" value="Genomic_DNA"/>
</dbReference>
<proteinExistence type="inferred from homology"/>
<name>A0ABR4PTL2_9HELO</name>
<protein>
    <submittedName>
        <fullName evidence="4">Nad-dependent epimerase dehydratase</fullName>
    </submittedName>
</protein>
<evidence type="ECO:0000313" key="5">
    <source>
        <dbReference type="Proteomes" id="UP001629113"/>
    </source>
</evidence>
<dbReference type="InterPro" id="IPR016040">
    <property type="entry name" value="NAD(P)-bd_dom"/>
</dbReference>
<evidence type="ECO:0000256" key="1">
    <source>
        <dbReference type="ARBA" id="ARBA00038376"/>
    </source>
</evidence>
<dbReference type="Gene3D" id="3.40.50.720">
    <property type="entry name" value="NAD(P)-binding Rossmann-like Domain"/>
    <property type="match status" value="1"/>
</dbReference>
<feature type="domain" description="NAD(P)-binding" evidence="3">
    <location>
        <begin position="18"/>
        <end position="125"/>
    </location>
</feature>
<accession>A0ABR4PTL2</accession>
<dbReference type="SUPFAM" id="SSF51735">
    <property type="entry name" value="NAD(P)-binding Rossmann-fold domains"/>
    <property type="match status" value="1"/>
</dbReference>
<gene>
    <name evidence="4" type="ORF">PVAG01_00216</name>
</gene>
<dbReference type="Pfam" id="PF13460">
    <property type="entry name" value="NAD_binding_10"/>
    <property type="match status" value="1"/>
</dbReference>
<evidence type="ECO:0000256" key="2">
    <source>
        <dbReference type="SAM" id="MobiDB-lite"/>
    </source>
</evidence>
<dbReference type="InterPro" id="IPR051606">
    <property type="entry name" value="Polyketide_Oxido-like"/>
</dbReference>
<dbReference type="InterPro" id="IPR036291">
    <property type="entry name" value="NAD(P)-bd_dom_sf"/>
</dbReference>
<organism evidence="4 5">
    <name type="scientific">Phlyctema vagabunda</name>
    <dbReference type="NCBI Taxonomy" id="108571"/>
    <lineage>
        <taxon>Eukaryota</taxon>
        <taxon>Fungi</taxon>
        <taxon>Dikarya</taxon>
        <taxon>Ascomycota</taxon>
        <taxon>Pezizomycotina</taxon>
        <taxon>Leotiomycetes</taxon>
        <taxon>Helotiales</taxon>
        <taxon>Dermateaceae</taxon>
        <taxon>Phlyctema</taxon>
    </lineage>
</organism>
<feature type="compositionally biased region" description="Polar residues" evidence="2">
    <location>
        <begin position="302"/>
        <end position="321"/>
    </location>
</feature>
<evidence type="ECO:0000259" key="3">
    <source>
        <dbReference type="Pfam" id="PF13460"/>
    </source>
</evidence>
<evidence type="ECO:0000313" key="4">
    <source>
        <dbReference type="EMBL" id="KAL3426707.1"/>
    </source>
</evidence>
<keyword evidence="5" id="KW-1185">Reference proteome</keyword>
<dbReference type="Proteomes" id="UP001629113">
    <property type="component" value="Unassembled WGS sequence"/>
</dbReference>
<feature type="region of interest" description="Disordered" evidence="2">
    <location>
        <begin position="300"/>
        <end position="321"/>
    </location>
</feature>
<dbReference type="PANTHER" id="PTHR43355">
    <property type="entry name" value="FLAVIN REDUCTASE (NADPH)"/>
    <property type="match status" value="1"/>
</dbReference>
<dbReference type="PANTHER" id="PTHR43355:SF2">
    <property type="entry name" value="FLAVIN REDUCTASE (NADPH)"/>
    <property type="match status" value="1"/>
</dbReference>
<sequence>MSLSKTDPLVVGVIGPAGFGGSYLCLELINRGHLVVGISRNPEKLGSHERYSTRKGDVSKLSIEQLAKAFQGLNVLVNEYGPHSAGVDALQYMPFLEVTRRIILATKAAKVKYFIMVGGCGSLFMPNNGYQSVLENKDWWIAYRRGIADSEAHTSYMEARLGAIGDKLRAYRNARKAEVTGHKTPETMQVIDRYEEEVKTNDRALQFITGCRTSFMFFDGNTSFRWTFVSPSALYRPGKRTGKYEVRFDYLALKGDENDPTNLDGRLHGISAADLAVAIADEAEEPRKIGRHWTAYGDLSDDTPTPSYVTLDSSQSVGSDL</sequence>
<comment type="caution">
    <text evidence="4">The sequence shown here is derived from an EMBL/GenBank/DDBJ whole genome shotgun (WGS) entry which is preliminary data.</text>
</comment>